<reference evidence="8" key="1">
    <citation type="submission" date="2025-08" db="UniProtKB">
        <authorList>
            <consortium name="Ensembl"/>
        </authorList>
    </citation>
    <scope>IDENTIFICATION</scope>
</reference>
<evidence type="ECO:0000256" key="5">
    <source>
        <dbReference type="ARBA" id="ARBA00022786"/>
    </source>
</evidence>
<dbReference type="InterPro" id="IPR002867">
    <property type="entry name" value="IBR_dom"/>
</dbReference>
<keyword evidence="4" id="KW-0863">Zinc-finger</keyword>
<keyword evidence="6" id="KW-0862">Zinc</keyword>
<feature type="domain" description="RING-type" evidence="7">
    <location>
        <begin position="9"/>
        <end position="236"/>
    </location>
</feature>
<evidence type="ECO:0000313" key="9">
    <source>
        <dbReference type="Proteomes" id="UP000694700"/>
    </source>
</evidence>
<keyword evidence="2" id="KW-0479">Metal-binding</keyword>
<keyword evidence="1" id="KW-0808">Transferase</keyword>
<dbReference type="Pfam" id="PF22191">
    <property type="entry name" value="IBR_1"/>
    <property type="match status" value="1"/>
</dbReference>
<accession>A0A8C2A2N0</accession>
<dbReference type="GO" id="GO:0016740">
    <property type="term" value="F:transferase activity"/>
    <property type="evidence" value="ECO:0007669"/>
    <property type="project" value="UniProtKB-KW"/>
</dbReference>
<evidence type="ECO:0000256" key="3">
    <source>
        <dbReference type="ARBA" id="ARBA00022737"/>
    </source>
</evidence>
<evidence type="ECO:0000259" key="7">
    <source>
        <dbReference type="PROSITE" id="PS51873"/>
    </source>
</evidence>
<organism evidence="8 9">
    <name type="scientific">Cyprinus carpio</name>
    <name type="common">Common carp</name>
    <dbReference type="NCBI Taxonomy" id="7962"/>
    <lineage>
        <taxon>Eukaryota</taxon>
        <taxon>Metazoa</taxon>
        <taxon>Chordata</taxon>
        <taxon>Craniata</taxon>
        <taxon>Vertebrata</taxon>
        <taxon>Euteleostomi</taxon>
        <taxon>Actinopterygii</taxon>
        <taxon>Neopterygii</taxon>
        <taxon>Teleostei</taxon>
        <taxon>Ostariophysi</taxon>
        <taxon>Cypriniformes</taxon>
        <taxon>Cyprinidae</taxon>
        <taxon>Cyprininae</taxon>
        <taxon>Cyprinus</taxon>
    </lineage>
</organism>
<dbReference type="PROSITE" id="PS51873">
    <property type="entry name" value="TRIAD"/>
    <property type="match status" value="1"/>
</dbReference>
<dbReference type="CDD" id="cd20336">
    <property type="entry name" value="Rcat_RBR"/>
    <property type="match status" value="1"/>
</dbReference>
<dbReference type="AlphaFoldDB" id="A0A8C2A2N0"/>
<evidence type="ECO:0000256" key="2">
    <source>
        <dbReference type="ARBA" id="ARBA00022723"/>
    </source>
</evidence>
<dbReference type="GO" id="GO:0008270">
    <property type="term" value="F:zinc ion binding"/>
    <property type="evidence" value="ECO:0007669"/>
    <property type="project" value="UniProtKB-KW"/>
</dbReference>
<keyword evidence="5" id="KW-0833">Ubl conjugation pathway</keyword>
<dbReference type="InterPro" id="IPR044066">
    <property type="entry name" value="TRIAD_supradom"/>
</dbReference>
<dbReference type="Ensembl" id="ENSCCRT00015102002.1">
    <property type="protein sequence ID" value="ENSCCRP00015098798.1"/>
    <property type="gene ID" value="ENSCCRG00015039748.1"/>
</dbReference>
<evidence type="ECO:0000256" key="6">
    <source>
        <dbReference type="ARBA" id="ARBA00022833"/>
    </source>
</evidence>
<protein>
    <recommendedName>
        <fullName evidence="7">RING-type domain-containing protein</fullName>
    </recommendedName>
</protein>
<dbReference type="Proteomes" id="UP000694700">
    <property type="component" value="Unplaced"/>
</dbReference>
<sequence length="236" mass="27075">MMNITHFSEILNLSDEYDDDPDVLRAVLSCGHITDPNSLIDCCKAQLKDVSHFEFNLCPLCKKEWPYDEVRKLAKLTTEEQLSFEEQLGTNTVKKICPGCGTFVQRLDVSNLCVQCSICTVRNRKTYEFCWQCLREWKGSQTHADRCDNEGCSIYPKLLRDCPMISLTYFTNGVQCPKLRKCPSCDTLIEHNNIGCNNIKCPKCNNEFCFICLKPGHFYRSNPCTIAPSLTIWKNL</sequence>
<proteinExistence type="predicted"/>
<evidence type="ECO:0000256" key="1">
    <source>
        <dbReference type="ARBA" id="ARBA00022679"/>
    </source>
</evidence>
<evidence type="ECO:0000256" key="4">
    <source>
        <dbReference type="ARBA" id="ARBA00022771"/>
    </source>
</evidence>
<evidence type="ECO:0000313" key="8">
    <source>
        <dbReference type="Ensembl" id="ENSCCRP00015098798.1"/>
    </source>
</evidence>
<name>A0A8C2A2N0_CYPCA</name>
<dbReference type="SUPFAM" id="SSF57850">
    <property type="entry name" value="RING/U-box"/>
    <property type="match status" value="1"/>
</dbReference>
<dbReference type="Gene3D" id="1.20.120.1750">
    <property type="match status" value="2"/>
</dbReference>
<dbReference type="SMART" id="SM00647">
    <property type="entry name" value="IBR"/>
    <property type="match status" value="2"/>
</dbReference>
<keyword evidence="3" id="KW-0677">Repeat</keyword>